<evidence type="ECO:0000259" key="3">
    <source>
        <dbReference type="PROSITE" id="PS51371"/>
    </source>
</evidence>
<comment type="caution">
    <text evidence="4">The sequence shown here is derived from an EMBL/GenBank/DDBJ whole genome shotgun (WGS) entry which is preliminary data.</text>
</comment>
<name>A0ABR4RNQ3_9LACO</name>
<dbReference type="InterPro" id="IPR051257">
    <property type="entry name" value="Diverse_CBS-Domain"/>
</dbReference>
<dbReference type="NCBIfam" id="NF041630">
    <property type="entry name" value="CBS_CbpB"/>
    <property type="match status" value="1"/>
</dbReference>
<dbReference type="InterPro" id="IPR000644">
    <property type="entry name" value="CBS_dom"/>
</dbReference>
<keyword evidence="5" id="KW-1185">Reference proteome</keyword>
<organism evidence="4 5">
    <name type="scientific">Ligilactobacillus animalis</name>
    <dbReference type="NCBI Taxonomy" id="1605"/>
    <lineage>
        <taxon>Bacteria</taxon>
        <taxon>Bacillati</taxon>
        <taxon>Bacillota</taxon>
        <taxon>Bacilli</taxon>
        <taxon>Lactobacillales</taxon>
        <taxon>Lactobacillaceae</taxon>
        <taxon>Ligilactobacillus</taxon>
    </lineage>
</organism>
<dbReference type="InterPro" id="IPR048125">
    <property type="entry name" value="CBS_CbpB"/>
</dbReference>
<evidence type="ECO:0000313" key="4">
    <source>
        <dbReference type="EMBL" id="KDA45176.1"/>
    </source>
</evidence>
<dbReference type="Pfam" id="PF00571">
    <property type="entry name" value="CBS"/>
    <property type="match status" value="1"/>
</dbReference>
<evidence type="ECO:0000256" key="1">
    <source>
        <dbReference type="ARBA" id="ARBA00023122"/>
    </source>
</evidence>
<dbReference type="InterPro" id="IPR046342">
    <property type="entry name" value="CBS_dom_sf"/>
</dbReference>
<protein>
    <submittedName>
        <fullName evidence="4">Glycine betaine/L-proline transport ATP binding subunit, proV</fullName>
    </submittedName>
</protein>
<proteinExistence type="predicted"/>
<dbReference type="Gene3D" id="3.10.580.10">
    <property type="entry name" value="CBS-domain"/>
    <property type="match status" value="1"/>
</dbReference>
<evidence type="ECO:0000256" key="2">
    <source>
        <dbReference type="PROSITE-ProRule" id="PRU00703"/>
    </source>
</evidence>
<dbReference type="PANTHER" id="PTHR43080:SF2">
    <property type="entry name" value="CBS DOMAIN-CONTAINING PROTEIN"/>
    <property type="match status" value="1"/>
</dbReference>
<keyword evidence="1 2" id="KW-0129">CBS domain</keyword>
<evidence type="ECO:0000313" key="5">
    <source>
        <dbReference type="Proteomes" id="UP000027129"/>
    </source>
</evidence>
<feature type="domain" description="CBS" evidence="3">
    <location>
        <begin position="101"/>
        <end position="156"/>
    </location>
</feature>
<gene>
    <name evidence="4" type="ORF">Lani381_1746</name>
</gene>
<accession>A0ABR4RNQ3</accession>
<dbReference type="SUPFAM" id="SSF54631">
    <property type="entry name" value="CBS-domain pair"/>
    <property type="match status" value="1"/>
</dbReference>
<dbReference type="PROSITE" id="PS51371">
    <property type="entry name" value="CBS"/>
    <property type="match status" value="1"/>
</dbReference>
<dbReference type="PANTHER" id="PTHR43080">
    <property type="entry name" value="CBS DOMAIN-CONTAINING PROTEIN CBSX3, MITOCHONDRIAL"/>
    <property type="match status" value="1"/>
</dbReference>
<dbReference type="EMBL" id="JMHU01000026">
    <property type="protein sequence ID" value="KDA45176.1"/>
    <property type="molecule type" value="Genomic_DNA"/>
</dbReference>
<dbReference type="CDD" id="cd04643">
    <property type="entry name" value="CBS_pair_bac"/>
    <property type="match status" value="1"/>
</dbReference>
<sequence>MDERIVLNKSYMISKAVAQLLNQRKEKFLIPAEIVANVQENNSLEHAFLVLSKVKYAKIPVLDQDQHFKGLLSLAMITETMLGLTGIDPTRLGRIQVKDVMQTDVPTICPPYEMEEILHLLVDQTFLAVVDEEGVFTGILTRREVMKAVNYLAHDLEKEYTVEKK</sequence>
<dbReference type="Proteomes" id="UP000027129">
    <property type="component" value="Unassembled WGS sequence"/>
</dbReference>
<reference evidence="4 5" key="1">
    <citation type="submission" date="2014-04" db="EMBL/GenBank/DDBJ databases">
        <title>Draft Genome Sequence of Lactobacillus animalis 381-IL-28.</title>
        <authorList>
            <person name="Sturino J.M."/>
            <person name="Rajendran M."/>
            <person name="Altermann E."/>
        </authorList>
    </citation>
    <scope>NUCLEOTIDE SEQUENCE [LARGE SCALE GENOMIC DNA]</scope>
    <source>
        <strain evidence="4 5">381-IL-28</strain>
    </source>
</reference>